<dbReference type="EMBL" id="GGEC01027199">
    <property type="protein sequence ID" value="MBX07683.1"/>
    <property type="molecule type" value="Transcribed_RNA"/>
</dbReference>
<dbReference type="AlphaFoldDB" id="A0A2P2KPN1"/>
<reference evidence="1" key="1">
    <citation type="submission" date="2018-02" db="EMBL/GenBank/DDBJ databases">
        <title>Rhizophora mucronata_Transcriptome.</title>
        <authorList>
            <person name="Meera S.P."/>
            <person name="Sreeshan A."/>
            <person name="Augustine A."/>
        </authorList>
    </citation>
    <scope>NUCLEOTIDE SEQUENCE</scope>
    <source>
        <tissue evidence="1">Leaf</tissue>
    </source>
</reference>
<evidence type="ECO:0000313" key="1">
    <source>
        <dbReference type="EMBL" id="MBX07683.1"/>
    </source>
</evidence>
<sequence length="39" mass="4803">MHIYINSIVFWFLNPISCEIQVLLHFLMVHLFIFQLRLI</sequence>
<accession>A0A2P2KPN1</accession>
<name>A0A2P2KPN1_RHIMU</name>
<proteinExistence type="predicted"/>
<protein>
    <submittedName>
        <fullName evidence="1">Uncharacterized protein</fullName>
    </submittedName>
</protein>
<organism evidence="1">
    <name type="scientific">Rhizophora mucronata</name>
    <name type="common">Asiatic mangrove</name>
    <dbReference type="NCBI Taxonomy" id="61149"/>
    <lineage>
        <taxon>Eukaryota</taxon>
        <taxon>Viridiplantae</taxon>
        <taxon>Streptophyta</taxon>
        <taxon>Embryophyta</taxon>
        <taxon>Tracheophyta</taxon>
        <taxon>Spermatophyta</taxon>
        <taxon>Magnoliopsida</taxon>
        <taxon>eudicotyledons</taxon>
        <taxon>Gunneridae</taxon>
        <taxon>Pentapetalae</taxon>
        <taxon>rosids</taxon>
        <taxon>fabids</taxon>
        <taxon>Malpighiales</taxon>
        <taxon>Rhizophoraceae</taxon>
        <taxon>Rhizophora</taxon>
    </lineage>
</organism>